<proteinExistence type="predicted"/>
<protein>
    <submittedName>
        <fullName evidence="1">Uncharacterized protein</fullName>
    </submittedName>
</protein>
<accession>A0A0C3FYM9</accession>
<evidence type="ECO:0000313" key="2">
    <source>
        <dbReference type="Proteomes" id="UP000054166"/>
    </source>
</evidence>
<dbReference type="InParanoid" id="A0A0C3FYM9"/>
<dbReference type="AlphaFoldDB" id="A0A0C3FYM9"/>
<name>A0A0C3FYM9_PILCF</name>
<evidence type="ECO:0000313" key="1">
    <source>
        <dbReference type="EMBL" id="KIM89290.1"/>
    </source>
</evidence>
<dbReference type="Proteomes" id="UP000054166">
    <property type="component" value="Unassembled WGS sequence"/>
</dbReference>
<dbReference type="HOGENOM" id="CLU_1768793_0_0_1"/>
<gene>
    <name evidence="1" type="ORF">PILCRDRAFT_219741</name>
</gene>
<keyword evidence="2" id="KW-1185">Reference proteome</keyword>
<organism evidence="1 2">
    <name type="scientific">Piloderma croceum (strain F 1598)</name>
    <dbReference type="NCBI Taxonomy" id="765440"/>
    <lineage>
        <taxon>Eukaryota</taxon>
        <taxon>Fungi</taxon>
        <taxon>Dikarya</taxon>
        <taxon>Basidiomycota</taxon>
        <taxon>Agaricomycotina</taxon>
        <taxon>Agaricomycetes</taxon>
        <taxon>Agaricomycetidae</taxon>
        <taxon>Atheliales</taxon>
        <taxon>Atheliaceae</taxon>
        <taxon>Piloderma</taxon>
    </lineage>
</organism>
<reference evidence="2" key="2">
    <citation type="submission" date="2015-01" db="EMBL/GenBank/DDBJ databases">
        <title>Evolutionary Origins and Diversification of the Mycorrhizal Mutualists.</title>
        <authorList>
            <consortium name="DOE Joint Genome Institute"/>
            <consortium name="Mycorrhizal Genomics Consortium"/>
            <person name="Kohler A."/>
            <person name="Kuo A."/>
            <person name="Nagy L.G."/>
            <person name="Floudas D."/>
            <person name="Copeland A."/>
            <person name="Barry K.W."/>
            <person name="Cichocki N."/>
            <person name="Veneault-Fourrey C."/>
            <person name="LaButti K."/>
            <person name="Lindquist E.A."/>
            <person name="Lipzen A."/>
            <person name="Lundell T."/>
            <person name="Morin E."/>
            <person name="Murat C."/>
            <person name="Riley R."/>
            <person name="Ohm R."/>
            <person name="Sun H."/>
            <person name="Tunlid A."/>
            <person name="Henrissat B."/>
            <person name="Grigoriev I.V."/>
            <person name="Hibbett D.S."/>
            <person name="Martin F."/>
        </authorList>
    </citation>
    <scope>NUCLEOTIDE SEQUENCE [LARGE SCALE GENOMIC DNA]</scope>
    <source>
        <strain evidence="2">F 1598</strain>
    </source>
</reference>
<sequence length="147" mass="16752">MQGSPFILKNRHFEDIFPTPVCPIGFPFPAFYDKPTATILLASQPRSGPQVRQNSQLFVRDDSSLVAFKNTQRDSVQRQPPKSIVYHELQCFGPVAHVPILRRDRDPHPPISILRISSFQPNVAHAHECTVFFHRNDDVEKSAIHKS</sequence>
<reference evidence="1 2" key="1">
    <citation type="submission" date="2014-04" db="EMBL/GenBank/DDBJ databases">
        <authorList>
            <consortium name="DOE Joint Genome Institute"/>
            <person name="Kuo A."/>
            <person name="Tarkka M."/>
            <person name="Buscot F."/>
            <person name="Kohler A."/>
            <person name="Nagy L.G."/>
            <person name="Floudas D."/>
            <person name="Copeland A."/>
            <person name="Barry K.W."/>
            <person name="Cichocki N."/>
            <person name="Veneault-Fourrey C."/>
            <person name="LaButti K."/>
            <person name="Lindquist E.A."/>
            <person name="Lipzen A."/>
            <person name="Lundell T."/>
            <person name="Morin E."/>
            <person name="Murat C."/>
            <person name="Sun H."/>
            <person name="Tunlid A."/>
            <person name="Henrissat B."/>
            <person name="Grigoriev I.V."/>
            <person name="Hibbett D.S."/>
            <person name="Martin F."/>
            <person name="Nordberg H.P."/>
            <person name="Cantor M.N."/>
            <person name="Hua S.X."/>
        </authorList>
    </citation>
    <scope>NUCLEOTIDE SEQUENCE [LARGE SCALE GENOMIC DNA]</scope>
    <source>
        <strain evidence="1 2">F 1598</strain>
    </source>
</reference>
<dbReference type="EMBL" id="KN832975">
    <property type="protein sequence ID" value="KIM89290.1"/>
    <property type="molecule type" value="Genomic_DNA"/>
</dbReference>